<evidence type="ECO:0000256" key="4">
    <source>
        <dbReference type="ARBA" id="ARBA00023136"/>
    </source>
</evidence>
<evidence type="ECO:0000256" key="5">
    <source>
        <dbReference type="ARBA" id="ARBA00023237"/>
    </source>
</evidence>
<keyword evidence="4" id="KW-0472">Membrane</keyword>
<keyword evidence="9" id="KW-1185">Reference proteome</keyword>
<feature type="domain" description="RagB/SusD" evidence="6">
    <location>
        <begin position="379"/>
        <end position="457"/>
    </location>
</feature>
<comment type="caution">
    <text evidence="8">The sequence shown here is derived from an EMBL/GenBank/DDBJ whole genome shotgun (WGS) entry which is preliminary data.</text>
</comment>
<dbReference type="InterPro" id="IPR011990">
    <property type="entry name" value="TPR-like_helical_dom_sf"/>
</dbReference>
<name>A0A4R0NJS7_9SPHI</name>
<dbReference type="InterPro" id="IPR012944">
    <property type="entry name" value="SusD_RagB_dom"/>
</dbReference>
<dbReference type="SUPFAM" id="SSF48452">
    <property type="entry name" value="TPR-like"/>
    <property type="match status" value="1"/>
</dbReference>
<evidence type="ECO:0000256" key="1">
    <source>
        <dbReference type="ARBA" id="ARBA00004442"/>
    </source>
</evidence>
<dbReference type="EMBL" id="SJSL01000002">
    <property type="protein sequence ID" value="TCD00951.1"/>
    <property type="molecule type" value="Genomic_DNA"/>
</dbReference>
<reference evidence="8 9" key="1">
    <citation type="submission" date="2019-02" db="EMBL/GenBank/DDBJ databases">
        <title>Pedobacter sp. RP-1-14 sp. nov., isolated from Arctic soil.</title>
        <authorList>
            <person name="Dahal R.H."/>
        </authorList>
    </citation>
    <scope>NUCLEOTIDE SEQUENCE [LARGE SCALE GENOMIC DNA]</scope>
    <source>
        <strain evidence="8 9">RP-1-14</strain>
    </source>
</reference>
<dbReference type="PROSITE" id="PS51257">
    <property type="entry name" value="PROKAR_LIPOPROTEIN"/>
    <property type="match status" value="1"/>
</dbReference>
<evidence type="ECO:0000259" key="7">
    <source>
        <dbReference type="Pfam" id="PF14322"/>
    </source>
</evidence>
<comment type="similarity">
    <text evidence="2">Belongs to the SusD family.</text>
</comment>
<sequence length="493" mass="55477">MKITYKIFFCLALSILTLSCKKWIDVKPTDRLGEDQLFVDPAGYTKAINGVYVEMANTALYGQEMTTGTVDVMAQYYVLTSSTHRYYEATTFVYTGTKMKTIFDDAWKKSYELVANCNVIIEKCGDAPSEKLPELYYGVIKGEALALRAFFHLDMLRLFGPIYNDENKAKPAIPYVTKSGFEVLPFLSTEEVMKHITEDLKMALALLENTDPIRTSGVRNGNNTGGPNDLYYRQYRLNYYAAKALLARAYLWQGDKVNALIESEALLAEVQGPKNVFPFVTPTAALGFTQGNTVIPADRLFTSEVMFGVYDIKRSEMFDRQFHVGLDNNNKLSFSNGDSNESRVNALYDDANDYRRRIWQNASSGTVTALTNLKYLDQNNVPGRYMIPLIRLSEVLLIAAESHPDLATGITYLNKVRTSRNSLSLNPTSSALLLTAIMNEFRKETIGEGQQFYFYKRTAQQTIPNHAAVTGTKAMVLTNYVVPLPDSELSQRN</sequence>
<keyword evidence="5" id="KW-0998">Cell outer membrane</keyword>
<evidence type="ECO:0000313" key="8">
    <source>
        <dbReference type="EMBL" id="TCD00951.1"/>
    </source>
</evidence>
<comment type="subcellular location">
    <subcellularLocation>
        <location evidence="1">Cell outer membrane</location>
    </subcellularLocation>
</comment>
<dbReference type="AlphaFoldDB" id="A0A4R0NJS7"/>
<evidence type="ECO:0000259" key="6">
    <source>
        <dbReference type="Pfam" id="PF07980"/>
    </source>
</evidence>
<feature type="domain" description="SusD-like N-terminal" evidence="7">
    <location>
        <begin position="22"/>
        <end position="210"/>
    </location>
</feature>
<dbReference type="OrthoDB" id="1097962at2"/>
<dbReference type="Pfam" id="PF14322">
    <property type="entry name" value="SusD-like_3"/>
    <property type="match status" value="1"/>
</dbReference>
<dbReference type="RefSeq" id="WP_131595572.1">
    <property type="nucleotide sequence ID" value="NZ_SJSL01000002.1"/>
</dbReference>
<accession>A0A4R0NJS7</accession>
<protein>
    <submittedName>
        <fullName evidence="8">RagB/SusD family nutrient uptake outer membrane protein</fullName>
    </submittedName>
</protein>
<evidence type="ECO:0000313" key="9">
    <source>
        <dbReference type="Proteomes" id="UP000293347"/>
    </source>
</evidence>
<keyword evidence="3" id="KW-0732">Signal</keyword>
<dbReference type="Proteomes" id="UP000293347">
    <property type="component" value="Unassembled WGS sequence"/>
</dbReference>
<evidence type="ECO:0000256" key="3">
    <source>
        <dbReference type="ARBA" id="ARBA00022729"/>
    </source>
</evidence>
<dbReference type="GO" id="GO:0009279">
    <property type="term" value="C:cell outer membrane"/>
    <property type="evidence" value="ECO:0007669"/>
    <property type="project" value="UniProtKB-SubCell"/>
</dbReference>
<organism evidence="8 9">
    <name type="scientific">Pedobacter psychroterrae</name>
    <dbReference type="NCBI Taxonomy" id="2530453"/>
    <lineage>
        <taxon>Bacteria</taxon>
        <taxon>Pseudomonadati</taxon>
        <taxon>Bacteroidota</taxon>
        <taxon>Sphingobacteriia</taxon>
        <taxon>Sphingobacteriales</taxon>
        <taxon>Sphingobacteriaceae</taxon>
        <taxon>Pedobacter</taxon>
    </lineage>
</organism>
<gene>
    <name evidence="8" type="ORF">EZ437_09260</name>
</gene>
<dbReference type="Gene3D" id="1.25.40.390">
    <property type="match status" value="1"/>
</dbReference>
<proteinExistence type="inferred from homology"/>
<dbReference type="InterPro" id="IPR033985">
    <property type="entry name" value="SusD-like_N"/>
</dbReference>
<dbReference type="Pfam" id="PF07980">
    <property type="entry name" value="SusD_RagB"/>
    <property type="match status" value="1"/>
</dbReference>
<evidence type="ECO:0000256" key="2">
    <source>
        <dbReference type="ARBA" id="ARBA00006275"/>
    </source>
</evidence>